<sequence length="279" mass="29417">MADWLFRFLKGAIIGIGAILPGISGGVLCVVLGVYQPMMAFLAHPVRTFRENVSYLLPVLLGWVAGVLGLARAISWLLDAYPTPCVWLFVGLVCGTLPSLFAESGRHGRGAASWAALVTAGALMGGWLWLLARHGGGQVTPNIAWWVLCGVLWGLGLIVPGLSPSSFFIFFGLYEPMTAAIGSLDMSVLLPMGAGLAAAVLLLARGMNHLLEKRYALVMHAILGVVIASTLAILPLNDVGSGWNAALYALCFALGCAAAYGLDHLGKTLESRKESEKTA</sequence>
<evidence type="ECO:0000313" key="2">
    <source>
        <dbReference type="EMBL" id="HIQ64077.1"/>
    </source>
</evidence>
<feature type="transmembrane region" description="Helical" evidence="1">
    <location>
        <begin position="144"/>
        <end position="174"/>
    </location>
</feature>
<feature type="transmembrane region" description="Helical" evidence="1">
    <location>
        <begin position="114"/>
        <end position="132"/>
    </location>
</feature>
<comment type="caution">
    <text evidence="2">The sequence shown here is derived from an EMBL/GenBank/DDBJ whole genome shotgun (WGS) entry which is preliminary data.</text>
</comment>
<reference evidence="2" key="2">
    <citation type="journal article" date="2021" name="PeerJ">
        <title>Extensive microbial diversity within the chicken gut microbiome revealed by metagenomics and culture.</title>
        <authorList>
            <person name="Gilroy R."/>
            <person name="Ravi A."/>
            <person name="Getino M."/>
            <person name="Pursley I."/>
            <person name="Horton D.L."/>
            <person name="Alikhan N.F."/>
            <person name="Baker D."/>
            <person name="Gharbi K."/>
            <person name="Hall N."/>
            <person name="Watson M."/>
            <person name="Adriaenssens E.M."/>
            <person name="Foster-Nyarko E."/>
            <person name="Jarju S."/>
            <person name="Secka A."/>
            <person name="Antonio M."/>
            <person name="Oren A."/>
            <person name="Chaudhuri R.R."/>
            <person name="La Ragione R."/>
            <person name="Hildebrand F."/>
            <person name="Pallen M.J."/>
        </authorList>
    </citation>
    <scope>NUCLEOTIDE SEQUENCE</scope>
    <source>
        <strain evidence="2">ChiHile30-977</strain>
    </source>
</reference>
<name>A0A9D0YY26_9FIRM</name>
<keyword evidence="1" id="KW-0812">Transmembrane</keyword>
<evidence type="ECO:0000313" key="3">
    <source>
        <dbReference type="Proteomes" id="UP000886819"/>
    </source>
</evidence>
<feature type="transmembrane region" description="Helical" evidence="1">
    <location>
        <begin position="242"/>
        <end position="262"/>
    </location>
</feature>
<feature type="transmembrane region" description="Helical" evidence="1">
    <location>
        <begin position="55"/>
        <end position="78"/>
    </location>
</feature>
<dbReference type="InterPro" id="IPR007163">
    <property type="entry name" value="VCA0040-like"/>
</dbReference>
<proteinExistence type="predicted"/>
<dbReference type="PANTHER" id="PTHR37308">
    <property type="entry name" value="INTEGRAL MEMBRANE PROTEIN"/>
    <property type="match status" value="1"/>
</dbReference>
<accession>A0A9D0YY26</accession>
<feature type="transmembrane region" description="Helical" evidence="1">
    <location>
        <begin position="12"/>
        <end position="35"/>
    </location>
</feature>
<keyword evidence="1" id="KW-1133">Transmembrane helix</keyword>
<dbReference type="Proteomes" id="UP000886819">
    <property type="component" value="Unassembled WGS sequence"/>
</dbReference>
<keyword evidence="1" id="KW-0472">Membrane</keyword>
<feature type="transmembrane region" description="Helical" evidence="1">
    <location>
        <begin position="216"/>
        <end position="236"/>
    </location>
</feature>
<dbReference type="EMBL" id="DVFI01000151">
    <property type="protein sequence ID" value="HIQ64077.1"/>
    <property type="molecule type" value="Genomic_DNA"/>
</dbReference>
<feature type="transmembrane region" description="Helical" evidence="1">
    <location>
        <begin position="186"/>
        <end position="204"/>
    </location>
</feature>
<dbReference type="AlphaFoldDB" id="A0A9D0YY26"/>
<evidence type="ECO:0000256" key="1">
    <source>
        <dbReference type="SAM" id="Phobius"/>
    </source>
</evidence>
<dbReference type="Pfam" id="PF04018">
    <property type="entry name" value="VCA0040-like"/>
    <property type="match status" value="1"/>
</dbReference>
<reference evidence="2" key="1">
    <citation type="submission" date="2020-10" db="EMBL/GenBank/DDBJ databases">
        <authorList>
            <person name="Gilroy R."/>
        </authorList>
    </citation>
    <scope>NUCLEOTIDE SEQUENCE</scope>
    <source>
        <strain evidence="2">ChiHile30-977</strain>
    </source>
</reference>
<gene>
    <name evidence="2" type="ORF">IAA66_10945</name>
</gene>
<protein>
    <submittedName>
        <fullName evidence="2">DUF368 domain-containing protein</fullName>
    </submittedName>
</protein>
<dbReference type="PANTHER" id="PTHR37308:SF1">
    <property type="entry name" value="POLYPRENYL-PHOSPHATE TRANSPORTER"/>
    <property type="match status" value="1"/>
</dbReference>
<organism evidence="2 3">
    <name type="scientific">Candidatus Avichristensenella intestinipullorum</name>
    <dbReference type="NCBI Taxonomy" id="2840693"/>
    <lineage>
        <taxon>Bacteria</taxon>
        <taxon>Bacillati</taxon>
        <taxon>Bacillota</taxon>
        <taxon>Clostridia</taxon>
        <taxon>Candidatus Avichristensenella</taxon>
    </lineage>
</organism>
<feature type="transmembrane region" description="Helical" evidence="1">
    <location>
        <begin position="85"/>
        <end position="102"/>
    </location>
</feature>